<dbReference type="GO" id="GO:0005992">
    <property type="term" value="P:trehalose biosynthetic process"/>
    <property type="evidence" value="ECO:0007669"/>
    <property type="project" value="UniProtKB-UniPathway"/>
</dbReference>
<accession>A0A562IVT2</accession>
<name>A0A562IVT2_9ACTN</name>
<keyword evidence="3" id="KW-0460">Magnesium</keyword>
<evidence type="ECO:0000256" key="2">
    <source>
        <dbReference type="ARBA" id="ARBA00024179"/>
    </source>
</evidence>
<comment type="pathway">
    <text evidence="3">Glycan biosynthesis; trehalose biosynthesis.</text>
</comment>
<comment type="catalytic activity">
    <reaction evidence="3">
        <text>alpha,alpha-trehalose 6-phosphate + H2O = alpha,alpha-trehalose + phosphate</text>
        <dbReference type="Rhea" id="RHEA:23420"/>
        <dbReference type="ChEBI" id="CHEBI:15377"/>
        <dbReference type="ChEBI" id="CHEBI:16551"/>
        <dbReference type="ChEBI" id="CHEBI:43474"/>
        <dbReference type="ChEBI" id="CHEBI:58429"/>
        <dbReference type="EC" id="3.1.3.12"/>
    </reaction>
</comment>
<dbReference type="EMBL" id="VLKF01000001">
    <property type="protein sequence ID" value="TWH74893.1"/>
    <property type="molecule type" value="Genomic_DNA"/>
</dbReference>
<dbReference type="NCBIfam" id="TIGR00685">
    <property type="entry name" value="T6PP"/>
    <property type="match status" value="1"/>
</dbReference>
<evidence type="ECO:0000256" key="3">
    <source>
        <dbReference type="RuleBase" id="RU361117"/>
    </source>
</evidence>
<dbReference type="PANTHER" id="PTHR43768:SF3">
    <property type="entry name" value="TREHALOSE 6-PHOSPHATE PHOSPHATASE"/>
    <property type="match status" value="1"/>
</dbReference>
<dbReference type="Proteomes" id="UP000321490">
    <property type="component" value="Unassembled WGS sequence"/>
</dbReference>
<dbReference type="OrthoDB" id="9816160at2"/>
<dbReference type="InterPro" id="IPR023214">
    <property type="entry name" value="HAD_sf"/>
</dbReference>
<comment type="function">
    <text evidence="2 3">Removes the phosphate from trehalose 6-phosphate to produce free trehalose.</text>
</comment>
<dbReference type="GO" id="GO:0004805">
    <property type="term" value="F:trehalose-phosphatase activity"/>
    <property type="evidence" value="ECO:0007669"/>
    <property type="project" value="UniProtKB-EC"/>
</dbReference>
<dbReference type="RefSeq" id="WP_153359494.1">
    <property type="nucleotide sequence ID" value="NZ_JABGDC010000070.1"/>
</dbReference>
<dbReference type="InterPro" id="IPR044651">
    <property type="entry name" value="OTSB-like"/>
</dbReference>
<comment type="caution">
    <text evidence="4">The sequence shown here is derived from an EMBL/GenBank/DDBJ whole genome shotgun (WGS) entry which is preliminary data.</text>
</comment>
<evidence type="ECO:0000256" key="1">
    <source>
        <dbReference type="ARBA" id="ARBA00022801"/>
    </source>
</evidence>
<gene>
    <name evidence="4" type="ORF">JD78_03439</name>
</gene>
<proteinExistence type="inferred from homology"/>
<evidence type="ECO:0000313" key="5">
    <source>
        <dbReference type="Proteomes" id="UP000321490"/>
    </source>
</evidence>
<dbReference type="SUPFAM" id="SSF56784">
    <property type="entry name" value="HAD-like"/>
    <property type="match status" value="1"/>
</dbReference>
<dbReference type="Gene3D" id="3.40.50.1000">
    <property type="entry name" value="HAD superfamily/HAD-like"/>
    <property type="match status" value="1"/>
</dbReference>
<keyword evidence="3" id="KW-0479">Metal-binding</keyword>
<protein>
    <recommendedName>
        <fullName evidence="3">Trehalose 6-phosphate phosphatase</fullName>
        <ecNumber evidence="3">3.1.3.12</ecNumber>
    </recommendedName>
</protein>
<dbReference type="InterPro" id="IPR003337">
    <property type="entry name" value="Trehalose_PPase"/>
</dbReference>
<dbReference type="InterPro" id="IPR036412">
    <property type="entry name" value="HAD-like_sf"/>
</dbReference>
<evidence type="ECO:0000313" key="4">
    <source>
        <dbReference type="EMBL" id="TWH74893.1"/>
    </source>
</evidence>
<sequence length="248" mass="25072">MTGLDPALTDALDGLAARRPLLLASDYDGVLAGLRDDPAAAVPEPGVAELLTRLGAVDGVTVALVSGRGVEDLQRTSGLTGPFRWIGSHGAEFDGPLAGELRAARDELVATLSPLVDAVPGARLEVKPAAVAVHVRTVPEPAARPALLERAAAAAGPHHTPKPGKDVLEIAVTDADKGSALLRLRDELGAAGALYLGDDVTDEDGFRALGADGVTVKVGDGETAAAHRVPDLAGARAVLARLADALGG</sequence>
<organism evidence="4 5">
    <name type="scientific">Modestobacter roseus</name>
    <dbReference type="NCBI Taxonomy" id="1181884"/>
    <lineage>
        <taxon>Bacteria</taxon>
        <taxon>Bacillati</taxon>
        <taxon>Actinomycetota</taxon>
        <taxon>Actinomycetes</taxon>
        <taxon>Geodermatophilales</taxon>
        <taxon>Geodermatophilaceae</taxon>
        <taxon>Modestobacter</taxon>
    </lineage>
</organism>
<dbReference type="GO" id="GO:0046872">
    <property type="term" value="F:metal ion binding"/>
    <property type="evidence" value="ECO:0007669"/>
    <property type="project" value="UniProtKB-KW"/>
</dbReference>
<dbReference type="PANTHER" id="PTHR43768">
    <property type="entry name" value="TREHALOSE 6-PHOSPHATE PHOSPHATASE"/>
    <property type="match status" value="1"/>
</dbReference>
<reference evidence="4 5" key="1">
    <citation type="submission" date="2019-07" db="EMBL/GenBank/DDBJ databases">
        <title>R&amp;d 2014.</title>
        <authorList>
            <person name="Klenk H.-P."/>
        </authorList>
    </citation>
    <scope>NUCLEOTIDE SEQUENCE [LARGE SCALE GENOMIC DNA]</scope>
    <source>
        <strain evidence="4 5">DSM 45764</strain>
    </source>
</reference>
<keyword evidence="1 3" id="KW-0378">Hydrolase</keyword>
<dbReference type="UniPathway" id="UPA00299"/>
<comment type="similarity">
    <text evidence="3">Belongs to the trehalose phosphatase family.</text>
</comment>
<dbReference type="Pfam" id="PF02358">
    <property type="entry name" value="Trehalose_PPase"/>
    <property type="match status" value="1"/>
</dbReference>
<dbReference type="Gene3D" id="3.30.70.1020">
    <property type="entry name" value="Trehalose-6-phosphate phosphatase related protein, domain 2"/>
    <property type="match status" value="1"/>
</dbReference>
<dbReference type="EC" id="3.1.3.12" evidence="3"/>
<dbReference type="AlphaFoldDB" id="A0A562IVT2"/>
<comment type="cofactor">
    <cofactor evidence="3">
        <name>Mg(2+)</name>
        <dbReference type="ChEBI" id="CHEBI:18420"/>
    </cofactor>
</comment>
<keyword evidence="5" id="KW-1185">Reference proteome</keyword>